<evidence type="ECO:0000259" key="9">
    <source>
        <dbReference type="PROSITE" id="PS50041"/>
    </source>
</evidence>
<dbReference type="InterPro" id="IPR016187">
    <property type="entry name" value="CTDL_fold"/>
</dbReference>
<dbReference type="GO" id="GO:0005737">
    <property type="term" value="C:cytoplasm"/>
    <property type="evidence" value="ECO:0007669"/>
    <property type="project" value="TreeGrafter"/>
</dbReference>
<evidence type="ECO:0000256" key="4">
    <source>
        <dbReference type="ARBA" id="ARBA00022734"/>
    </source>
</evidence>
<keyword evidence="3 8" id="KW-0732">Signal</keyword>
<dbReference type="GO" id="GO:0016020">
    <property type="term" value="C:membrane"/>
    <property type="evidence" value="ECO:0007669"/>
    <property type="project" value="UniProtKB-SubCell"/>
</dbReference>
<feature type="signal peptide" evidence="8">
    <location>
        <begin position="1"/>
        <end position="20"/>
    </location>
</feature>
<proteinExistence type="predicted"/>
<dbReference type="Proteomes" id="UP001059041">
    <property type="component" value="Linkage Group LG14"/>
</dbReference>
<sequence>MDFMKLIGTVLAVCFHPSCASKAFGGQRICRRGTEKPCYKITGFQDIRLRVNFETARQKCREDDGELLSIETENEQRLVERFVQELRASDGDFWIGLRRDQKNSAADCPSKYYWLDNSQATFRNWLVMEPSCGREQCVALFYRASTSAGQKEGTLFKWTDYNCNSKNNFICKYSEEKHLVPTSADNVTAHTGLDDLALIPKHPPSTKDNDKINTELSESSVSLSDDTVNIYYILLATIPVMLLLILAVSGVFCFRVMTRRRKEQNIIYAVPGQWVRTVPPKGQNEHERTNKFPQPAAHLEYMCSELNRPFIVTSTNGQFEDYENVPSSTTQCGFVTNDIYETCRSPSAVEAGWVDNDIYGY</sequence>
<name>A0A9W7WIU2_TRIRA</name>
<evidence type="ECO:0000313" key="10">
    <source>
        <dbReference type="EMBL" id="KAI7800625.1"/>
    </source>
</evidence>
<evidence type="ECO:0000256" key="1">
    <source>
        <dbReference type="ARBA" id="ARBA00004479"/>
    </source>
</evidence>
<evidence type="ECO:0000256" key="2">
    <source>
        <dbReference type="ARBA" id="ARBA00022692"/>
    </source>
</evidence>
<dbReference type="FunFam" id="3.10.100.10:FF:000237">
    <property type="match status" value="1"/>
</dbReference>
<dbReference type="Pfam" id="PF00059">
    <property type="entry name" value="Lectin_C"/>
    <property type="match status" value="1"/>
</dbReference>
<dbReference type="PANTHER" id="PTHR14789">
    <property type="entry name" value="CHONDROLECTIN VARIANT CHODLFDELTAE"/>
    <property type="match status" value="1"/>
</dbReference>
<evidence type="ECO:0000313" key="11">
    <source>
        <dbReference type="Proteomes" id="UP001059041"/>
    </source>
</evidence>
<evidence type="ECO:0000256" key="6">
    <source>
        <dbReference type="ARBA" id="ARBA00023136"/>
    </source>
</evidence>
<evidence type="ECO:0000256" key="3">
    <source>
        <dbReference type="ARBA" id="ARBA00022729"/>
    </source>
</evidence>
<feature type="domain" description="C-type lectin" evidence="9">
    <location>
        <begin position="34"/>
        <end position="172"/>
    </location>
</feature>
<keyword evidence="2 7" id="KW-0812">Transmembrane</keyword>
<evidence type="ECO:0000256" key="8">
    <source>
        <dbReference type="SAM" id="SignalP"/>
    </source>
</evidence>
<evidence type="ECO:0000256" key="7">
    <source>
        <dbReference type="SAM" id="Phobius"/>
    </source>
</evidence>
<feature type="transmembrane region" description="Helical" evidence="7">
    <location>
        <begin position="230"/>
        <end position="254"/>
    </location>
</feature>
<keyword evidence="11" id="KW-1185">Reference proteome</keyword>
<evidence type="ECO:0000256" key="5">
    <source>
        <dbReference type="ARBA" id="ARBA00022989"/>
    </source>
</evidence>
<keyword evidence="4" id="KW-0430">Lectin</keyword>
<dbReference type="InterPro" id="IPR001304">
    <property type="entry name" value="C-type_lectin-like"/>
</dbReference>
<dbReference type="SUPFAM" id="SSF56436">
    <property type="entry name" value="C-type lectin-like"/>
    <property type="match status" value="1"/>
</dbReference>
<dbReference type="GO" id="GO:0050772">
    <property type="term" value="P:positive regulation of axonogenesis"/>
    <property type="evidence" value="ECO:0007669"/>
    <property type="project" value="TreeGrafter"/>
</dbReference>
<keyword evidence="5 7" id="KW-1133">Transmembrane helix</keyword>
<keyword evidence="6 7" id="KW-0472">Membrane</keyword>
<organism evidence="10 11">
    <name type="scientific">Triplophysa rosa</name>
    <name type="common">Cave loach</name>
    <dbReference type="NCBI Taxonomy" id="992332"/>
    <lineage>
        <taxon>Eukaryota</taxon>
        <taxon>Metazoa</taxon>
        <taxon>Chordata</taxon>
        <taxon>Craniata</taxon>
        <taxon>Vertebrata</taxon>
        <taxon>Euteleostomi</taxon>
        <taxon>Actinopterygii</taxon>
        <taxon>Neopterygii</taxon>
        <taxon>Teleostei</taxon>
        <taxon>Ostariophysi</taxon>
        <taxon>Cypriniformes</taxon>
        <taxon>Nemacheilidae</taxon>
        <taxon>Triplophysa</taxon>
    </lineage>
</organism>
<protein>
    <submittedName>
        <fullName evidence="10">Layilin</fullName>
    </submittedName>
</protein>
<gene>
    <name evidence="10" type="ORF">IRJ41_007701</name>
</gene>
<dbReference type="AlphaFoldDB" id="A0A9W7WIU2"/>
<dbReference type="EMBL" id="JAFHDT010000014">
    <property type="protein sequence ID" value="KAI7800625.1"/>
    <property type="molecule type" value="Genomic_DNA"/>
</dbReference>
<reference evidence="10" key="1">
    <citation type="submission" date="2021-02" db="EMBL/GenBank/DDBJ databases">
        <title>Comparative genomics reveals that relaxation of natural selection precedes convergent phenotypic evolution of cavefish.</title>
        <authorList>
            <person name="Peng Z."/>
        </authorList>
    </citation>
    <scope>NUCLEOTIDE SEQUENCE</scope>
    <source>
        <tissue evidence="10">Muscle</tissue>
    </source>
</reference>
<dbReference type="SMART" id="SM00034">
    <property type="entry name" value="CLECT"/>
    <property type="match status" value="1"/>
</dbReference>
<dbReference type="InterPro" id="IPR051505">
    <property type="entry name" value="C-type_lectin_domain"/>
</dbReference>
<dbReference type="PANTHER" id="PTHR14789:SF2">
    <property type="entry name" value="LAYILIN"/>
    <property type="match status" value="1"/>
</dbReference>
<dbReference type="GO" id="GO:0030246">
    <property type="term" value="F:carbohydrate binding"/>
    <property type="evidence" value="ECO:0007669"/>
    <property type="project" value="UniProtKB-KW"/>
</dbReference>
<feature type="chain" id="PRO_5040882497" evidence="8">
    <location>
        <begin position="21"/>
        <end position="361"/>
    </location>
</feature>
<accession>A0A9W7WIU2</accession>
<dbReference type="InterPro" id="IPR016186">
    <property type="entry name" value="C-type_lectin-like/link_sf"/>
</dbReference>
<dbReference type="PROSITE" id="PS50041">
    <property type="entry name" value="C_TYPE_LECTIN_2"/>
    <property type="match status" value="1"/>
</dbReference>
<comment type="subcellular location">
    <subcellularLocation>
        <location evidence="1">Membrane</location>
        <topology evidence="1">Single-pass type I membrane protein</topology>
    </subcellularLocation>
</comment>
<comment type="caution">
    <text evidence="10">The sequence shown here is derived from an EMBL/GenBank/DDBJ whole genome shotgun (WGS) entry which is preliminary data.</text>
</comment>
<dbReference type="Gene3D" id="3.10.100.10">
    <property type="entry name" value="Mannose-Binding Protein A, subunit A"/>
    <property type="match status" value="1"/>
</dbReference>